<sequence>MEGSNQNYDSFLQEIEGVDDYWGSTFRAIYECEDHAKFMEHLEKRIKYHDKEIERMCNNYYQGFIDSIRDLPQVRSQVKTIISKVSEMDQAICQSSKKFGEKCENLLESCKVEENIKAAVKALSSCLPVFVTYSKLQKQIKDKRYYPALKTLEQLEHMYLPRVSNLKFFQQMTENIPRMREHIKEVSMSDLKDFLEHIRRLSSKIGEVAMRHTAEQNSREAEIIDLKSRRRRQGLNSTDAKLKAKSVSLDEDEDISAQHLIDFSPVYRCLHIYTVLASRDVFENYFRSQRKEQARLVVQPSFSLSSTNIQDYRLYLQSVVGFFVQEDHILNTSNGLIDRSYLNQLWSTSLTKIISNLKSSTSVCKDAALLLKIKDLLILFSSTLKNYGYTVAPVIEYLLEMKDQYNEVLTQRWVRVFQDILDQENFVPVQVANLAEYEEVIETFPFRDDQLDSADFPRKFPFSAMVPKVYHQVKEFIYAGLKFCEDFHPSQKELERMIKKSTTLLLSKTFTGCLSNLFQRPHLTLFQVTQILIDTSYLEKSSVYLEEFVFNITGSPVEAQFLFRNDISLFKVARDDAEKQICDKLRNKLDEFLSLENYDWTLSEPQGHASSFITDLIAFLRSTFETFANLPVEVTQKAAHIACEHIAKSLLHFMTRDDVKQISMGALQQMNLDFIQCEQFAASEPVAGLEEGALLHYFSDLRQLLDLLMSWDWPAYFHDYGQENNKYDLVNPITAIMILEKLREGDKRSVFLALKRSERDKRKLLDTVLKQLQQLANIN</sequence>
<gene>
    <name evidence="9" type="ORF">V9T40_000722</name>
</gene>
<dbReference type="GO" id="GO:0006893">
    <property type="term" value="P:Golgi to plasma membrane transport"/>
    <property type="evidence" value="ECO:0007669"/>
    <property type="project" value="TreeGrafter"/>
</dbReference>
<keyword evidence="3 6" id="KW-0813">Transport</keyword>
<comment type="similarity">
    <text evidence="2 6">Belongs to the SEC15 family.</text>
</comment>
<keyword evidence="5" id="KW-0175">Coiled coil</keyword>
<comment type="function">
    <text evidence="1 6">Component of the exocyst complex involved in the docking of exocytic vesicles with fusion sites on the plasma membrane.</text>
</comment>
<keyword evidence="4 6" id="KW-0268">Exocytosis</keyword>
<evidence type="ECO:0000256" key="3">
    <source>
        <dbReference type="ARBA" id="ARBA00022448"/>
    </source>
</evidence>
<evidence type="ECO:0000256" key="4">
    <source>
        <dbReference type="ARBA" id="ARBA00022483"/>
    </source>
</evidence>
<dbReference type="EMBL" id="JBBCAQ010000034">
    <property type="protein sequence ID" value="KAK7580093.1"/>
    <property type="molecule type" value="Genomic_DNA"/>
</dbReference>
<dbReference type="InterPro" id="IPR007225">
    <property type="entry name" value="EXOC6/Sec15"/>
</dbReference>
<dbReference type="Proteomes" id="UP001367676">
    <property type="component" value="Unassembled WGS sequence"/>
</dbReference>
<name>A0AAN9Y204_9HEMI</name>
<dbReference type="InterPro" id="IPR042045">
    <property type="entry name" value="EXOC6/Sec15_C_dom1"/>
</dbReference>
<dbReference type="AlphaFoldDB" id="A0AAN9Y204"/>
<protein>
    <recommendedName>
        <fullName evidence="6">Exocyst complex component</fullName>
    </recommendedName>
</protein>
<evidence type="ECO:0000256" key="5">
    <source>
        <dbReference type="ARBA" id="ARBA00023054"/>
    </source>
</evidence>
<dbReference type="Gene3D" id="1.20.58.670">
    <property type="entry name" value="Dsl1p vesicle tethering complex, Tip20p subunit, domain D"/>
    <property type="match status" value="1"/>
</dbReference>
<dbReference type="FunFam" id="1.20.58.670:FF:000002">
    <property type="entry name" value="Exocyst complex component"/>
    <property type="match status" value="1"/>
</dbReference>
<dbReference type="PANTHER" id="PTHR12702">
    <property type="entry name" value="SEC15"/>
    <property type="match status" value="1"/>
</dbReference>
<evidence type="ECO:0000256" key="1">
    <source>
        <dbReference type="ARBA" id="ARBA00002660"/>
    </source>
</evidence>
<feature type="domain" description="Exocyst complex component EXOC6/Sec15 N-terminal" evidence="8">
    <location>
        <begin position="41"/>
        <end position="210"/>
    </location>
</feature>
<evidence type="ECO:0000256" key="2">
    <source>
        <dbReference type="ARBA" id="ARBA00007944"/>
    </source>
</evidence>
<dbReference type="PIRSF" id="PIRSF025007">
    <property type="entry name" value="Sec15"/>
    <property type="match status" value="1"/>
</dbReference>
<dbReference type="GO" id="GO:0090522">
    <property type="term" value="P:vesicle tethering involved in exocytosis"/>
    <property type="evidence" value="ECO:0007669"/>
    <property type="project" value="UniProtKB-UniRule"/>
</dbReference>
<accession>A0AAN9Y204</accession>
<dbReference type="InterPro" id="IPR042044">
    <property type="entry name" value="EXOC6PINT-1/Sec15/Tip20_C_dom2"/>
</dbReference>
<feature type="domain" description="Exocyst complex subunit EXOC6/Sec15 C-terminal" evidence="7">
    <location>
        <begin position="395"/>
        <end position="741"/>
    </location>
</feature>
<evidence type="ECO:0000259" key="8">
    <source>
        <dbReference type="Pfam" id="PF20651"/>
    </source>
</evidence>
<evidence type="ECO:0000313" key="10">
    <source>
        <dbReference type="Proteomes" id="UP001367676"/>
    </source>
</evidence>
<evidence type="ECO:0000256" key="6">
    <source>
        <dbReference type="PIRNR" id="PIRNR025007"/>
    </source>
</evidence>
<keyword evidence="10" id="KW-1185">Reference proteome</keyword>
<dbReference type="GO" id="GO:0006886">
    <property type="term" value="P:intracellular protein transport"/>
    <property type="evidence" value="ECO:0007669"/>
    <property type="project" value="InterPro"/>
</dbReference>
<dbReference type="Gene3D" id="1.10.357.30">
    <property type="entry name" value="Exocyst complex subunit Sec15 C-terminal domain, N-terminal subdomain"/>
    <property type="match status" value="1"/>
</dbReference>
<evidence type="ECO:0000259" key="7">
    <source>
        <dbReference type="Pfam" id="PF04091"/>
    </source>
</evidence>
<comment type="caution">
    <text evidence="9">The sequence shown here is derived from an EMBL/GenBank/DDBJ whole genome shotgun (WGS) entry which is preliminary data.</text>
</comment>
<dbReference type="PANTHER" id="PTHR12702:SF0">
    <property type="entry name" value="EXOCYST COMPLEX COMPONENT 6"/>
    <property type="match status" value="1"/>
</dbReference>
<dbReference type="GO" id="GO:0000145">
    <property type="term" value="C:exocyst"/>
    <property type="evidence" value="ECO:0007669"/>
    <property type="project" value="UniProtKB-UniRule"/>
</dbReference>
<dbReference type="Pfam" id="PF20651">
    <property type="entry name" value="EXOC6_Sec15_N"/>
    <property type="match status" value="1"/>
</dbReference>
<proteinExistence type="inferred from homology"/>
<evidence type="ECO:0000313" key="9">
    <source>
        <dbReference type="EMBL" id="KAK7580093.1"/>
    </source>
</evidence>
<dbReference type="InterPro" id="IPR046361">
    <property type="entry name" value="EXOC6/Sec15_C"/>
</dbReference>
<reference evidence="9 10" key="1">
    <citation type="submission" date="2024-03" db="EMBL/GenBank/DDBJ databases">
        <title>Adaptation during the transition from Ophiocordyceps entomopathogen to insect associate is accompanied by gene loss and intensified selection.</title>
        <authorList>
            <person name="Ward C.M."/>
            <person name="Onetto C.A."/>
            <person name="Borneman A.R."/>
        </authorList>
    </citation>
    <scope>NUCLEOTIDE SEQUENCE [LARGE SCALE GENOMIC DNA]</scope>
    <source>
        <strain evidence="9">AWRI1</strain>
        <tissue evidence="9">Single Adult Female</tissue>
    </source>
</reference>
<organism evidence="9 10">
    <name type="scientific">Parthenolecanium corni</name>
    <dbReference type="NCBI Taxonomy" id="536013"/>
    <lineage>
        <taxon>Eukaryota</taxon>
        <taxon>Metazoa</taxon>
        <taxon>Ecdysozoa</taxon>
        <taxon>Arthropoda</taxon>
        <taxon>Hexapoda</taxon>
        <taxon>Insecta</taxon>
        <taxon>Pterygota</taxon>
        <taxon>Neoptera</taxon>
        <taxon>Paraneoptera</taxon>
        <taxon>Hemiptera</taxon>
        <taxon>Sternorrhyncha</taxon>
        <taxon>Coccoidea</taxon>
        <taxon>Coccidae</taxon>
        <taxon>Parthenolecanium</taxon>
    </lineage>
</organism>
<dbReference type="GO" id="GO:0016020">
    <property type="term" value="C:membrane"/>
    <property type="evidence" value="ECO:0007669"/>
    <property type="project" value="TreeGrafter"/>
</dbReference>
<dbReference type="InterPro" id="IPR048359">
    <property type="entry name" value="EXOC6_Sec15_N"/>
</dbReference>
<dbReference type="Pfam" id="PF04091">
    <property type="entry name" value="Sec15_C"/>
    <property type="match status" value="1"/>
</dbReference>